<protein>
    <submittedName>
        <fullName evidence="2">Uncharacterized protein</fullName>
    </submittedName>
</protein>
<evidence type="ECO:0000313" key="2">
    <source>
        <dbReference type="EMBL" id="SHK33740.1"/>
    </source>
</evidence>
<dbReference type="STRING" id="1302687.SAMN05444267_100337"/>
<dbReference type="OrthoDB" id="1259578at2"/>
<keyword evidence="3" id="KW-1185">Reference proteome</keyword>
<feature type="chain" id="PRO_5012387115" evidence="1">
    <location>
        <begin position="22"/>
        <end position="126"/>
    </location>
</feature>
<dbReference type="Proteomes" id="UP000184364">
    <property type="component" value="Unassembled WGS sequence"/>
</dbReference>
<evidence type="ECO:0000313" key="3">
    <source>
        <dbReference type="Proteomes" id="UP000184364"/>
    </source>
</evidence>
<dbReference type="RefSeq" id="WP_073290612.1">
    <property type="nucleotide sequence ID" value="NZ_FRAV01000003.1"/>
</dbReference>
<organism evidence="2 3">
    <name type="scientific">Chryseobacterium polytrichastri</name>
    <dbReference type="NCBI Taxonomy" id="1302687"/>
    <lineage>
        <taxon>Bacteria</taxon>
        <taxon>Pseudomonadati</taxon>
        <taxon>Bacteroidota</taxon>
        <taxon>Flavobacteriia</taxon>
        <taxon>Flavobacteriales</taxon>
        <taxon>Weeksellaceae</taxon>
        <taxon>Chryseobacterium group</taxon>
        <taxon>Chryseobacterium</taxon>
    </lineage>
</organism>
<feature type="signal peptide" evidence="1">
    <location>
        <begin position="1"/>
        <end position="21"/>
    </location>
</feature>
<gene>
    <name evidence="2" type="ORF">SAMN05444267_100337</name>
</gene>
<proteinExistence type="predicted"/>
<dbReference type="EMBL" id="FRAV01000003">
    <property type="protein sequence ID" value="SHK33740.1"/>
    <property type="molecule type" value="Genomic_DNA"/>
</dbReference>
<sequence>MKTILLSAFYAGIFCVAFSCATERSTLASNEELKTTEMTSFDKAMKEIMKPENRSTPEEIARLGAQLNDRSLDILFNASLQLVGKNGNNNLSEASSRVEKEKVIVQATHVYFSKLNTIKANQKAEN</sequence>
<name>A0A1M6RMW4_9FLAO</name>
<keyword evidence="1" id="KW-0732">Signal</keyword>
<reference evidence="3" key="1">
    <citation type="submission" date="2016-11" db="EMBL/GenBank/DDBJ databases">
        <authorList>
            <person name="Varghese N."/>
            <person name="Submissions S."/>
        </authorList>
    </citation>
    <scope>NUCLEOTIDE SEQUENCE [LARGE SCALE GENOMIC DNA]</scope>
    <source>
        <strain evidence="3">DSM 26899</strain>
    </source>
</reference>
<evidence type="ECO:0000256" key="1">
    <source>
        <dbReference type="SAM" id="SignalP"/>
    </source>
</evidence>
<accession>A0A1M6RMW4</accession>
<dbReference type="AlphaFoldDB" id="A0A1M6RMW4"/>
<dbReference type="PROSITE" id="PS51257">
    <property type="entry name" value="PROKAR_LIPOPROTEIN"/>
    <property type="match status" value="1"/>
</dbReference>